<comment type="cofactor">
    <cofactor evidence="10">
        <name>NAD(+)</name>
        <dbReference type="ChEBI" id="CHEBI:57540"/>
    </cofactor>
    <text evidence="10">Binds 1 NAD(+) per subunit.</text>
</comment>
<dbReference type="UniPathway" id="UPA00379">
    <property type="reaction ID" value="UER00550"/>
</dbReference>
<evidence type="ECO:0000256" key="4">
    <source>
        <dbReference type="ARBA" id="ARBA00022808"/>
    </source>
</evidence>
<reference evidence="14" key="1">
    <citation type="submission" date="2016-04" db="EMBL/GenBank/DDBJ databases">
        <authorList>
            <person name="Evans L.H."/>
            <person name="Alamgir A."/>
            <person name="Owens N."/>
            <person name="Weber N.D."/>
            <person name="Virtaneva K."/>
            <person name="Barbian K."/>
            <person name="Babar A."/>
            <person name="Rosenke K."/>
        </authorList>
    </citation>
    <scope>NUCLEOTIDE SEQUENCE</scope>
    <source>
        <strain evidence="14">Nono1</strain>
    </source>
</reference>
<evidence type="ECO:0000256" key="9">
    <source>
        <dbReference type="ARBA" id="ARBA00056569"/>
    </source>
</evidence>
<accession>A0A1M4E2G7</accession>
<evidence type="ECO:0000256" key="6">
    <source>
        <dbReference type="ARBA" id="ARBA00023239"/>
    </source>
</evidence>
<proteinExistence type="inferred from homology"/>
<dbReference type="PANTHER" id="PTHR12216">
    <property type="entry name" value="UROCANATE HYDRATASE"/>
    <property type="match status" value="1"/>
</dbReference>
<dbReference type="GO" id="GO:0019557">
    <property type="term" value="P:L-histidine catabolic process to glutamate and formate"/>
    <property type="evidence" value="ECO:0007669"/>
    <property type="project" value="UniProtKB-UniPathway"/>
</dbReference>
<dbReference type="InterPro" id="IPR023637">
    <property type="entry name" value="Urocanase-like"/>
</dbReference>
<keyword evidence="5 10" id="KW-0520">NAD</keyword>
<name>A0A1M4E2G7_9ACTN</name>
<protein>
    <recommendedName>
        <fullName evidence="3 10">Urocanate hydratase</fullName>
        <shortName evidence="10">Urocanase</shortName>
        <ecNumber evidence="3 10">4.2.1.49</ecNumber>
    </recommendedName>
    <alternativeName>
        <fullName evidence="7 10">Imidazolonepropionate hydrolase</fullName>
    </alternativeName>
</protein>
<comment type="subcellular location">
    <subcellularLocation>
        <location evidence="10">Cytoplasm</location>
    </subcellularLocation>
</comment>
<comment type="pathway">
    <text evidence="1 10">Amino-acid degradation; L-histidine degradation into L-glutamate; N-formimidoyl-L-glutamate from L-histidine: step 2/3.</text>
</comment>
<feature type="binding site" evidence="10">
    <location>
        <begin position="236"/>
        <end position="237"/>
    </location>
    <ligand>
        <name>NAD(+)</name>
        <dbReference type="ChEBI" id="CHEBI:57540"/>
    </ligand>
</feature>
<feature type="active site" evidence="10">
    <location>
        <position position="403"/>
    </location>
</feature>
<dbReference type="InterPro" id="IPR036190">
    <property type="entry name" value="Urocanase_sf"/>
</dbReference>
<keyword evidence="6 10" id="KW-0456">Lyase</keyword>
<dbReference type="EMBL" id="LT559118">
    <property type="protein sequence ID" value="SBO92983.1"/>
    <property type="molecule type" value="Genomic_DNA"/>
</dbReference>
<evidence type="ECO:0000256" key="3">
    <source>
        <dbReference type="ARBA" id="ARBA00011992"/>
    </source>
</evidence>
<dbReference type="InterPro" id="IPR023636">
    <property type="entry name" value="Urocanase_CS"/>
</dbReference>
<evidence type="ECO:0000259" key="11">
    <source>
        <dbReference type="Pfam" id="PF01175"/>
    </source>
</evidence>
<dbReference type="InterPro" id="IPR055351">
    <property type="entry name" value="Urocanase"/>
</dbReference>
<dbReference type="PANTHER" id="PTHR12216:SF4">
    <property type="entry name" value="UROCANATE HYDRATASE"/>
    <property type="match status" value="1"/>
</dbReference>
<feature type="domain" description="Urocanase N-terminal" evidence="12">
    <location>
        <begin position="5"/>
        <end position="131"/>
    </location>
</feature>
<evidence type="ECO:0000313" key="14">
    <source>
        <dbReference type="EMBL" id="SBO92983.1"/>
    </source>
</evidence>
<dbReference type="InterPro" id="IPR035401">
    <property type="entry name" value="Urocanase_C"/>
</dbReference>
<dbReference type="GO" id="GO:0016153">
    <property type="term" value="F:urocanate hydratase activity"/>
    <property type="evidence" value="ECO:0007669"/>
    <property type="project" value="UniProtKB-UniRule"/>
</dbReference>
<evidence type="ECO:0000256" key="5">
    <source>
        <dbReference type="ARBA" id="ARBA00023027"/>
    </source>
</evidence>
<dbReference type="NCBIfam" id="TIGR01228">
    <property type="entry name" value="hutU"/>
    <property type="match status" value="1"/>
</dbReference>
<comment type="similarity">
    <text evidence="2 10">Belongs to the urocanase family.</text>
</comment>
<evidence type="ECO:0000256" key="2">
    <source>
        <dbReference type="ARBA" id="ARBA00007578"/>
    </source>
</evidence>
<dbReference type="Pfam" id="PF17391">
    <property type="entry name" value="Urocanase_N"/>
    <property type="match status" value="1"/>
</dbReference>
<dbReference type="Pfam" id="PF17392">
    <property type="entry name" value="Urocanase_C"/>
    <property type="match status" value="1"/>
</dbReference>
<dbReference type="Pfam" id="PF01175">
    <property type="entry name" value="Urocanase"/>
    <property type="match status" value="1"/>
</dbReference>
<comment type="caution">
    <text evidence="10">Lacks conserved residue(s) required for the propagation of feature annotation.</text>
</comment>
<feature type="binding site" evidence="10">
    <location>
        <begin position="266"/>
        <end position="267"/>
    </location>
    <ligand>
        <name>NAD(+)</name>
        <dbReference type="ChEBI" id="CHEBI:57540"/>
    </ligand>
</feature>
<dbReference type="InterPro" id="IPR035085">
    <property type="entry name" value="Urocanase_Rossmann-like"/>
</dbReference>
<gene>
    <name evidence="10" type="primary">hutU</name>
    <name evidence="14" type="ORF">BN4615_P2497</name>
</gene>
<dbReference type="Gene3D" id="3.40.50.10730">
    <property type="entry name" value="Urocanase like domains"/>
    <property type="match status" value="1"/>
</dbReference>
<dbReference type="FunFam" id="3.40.50.10730:FF:000001">
    <property type="entry name" value="Urocanate hydratase"/>
    <property type="match status" value="1"/>
</dbReference>
<feature type="domain" description="Urocanase Rossmann-like" evidence="11">
    <location>
        <begin position="134"/>
        <end position="341"/>
    </location>
</feature>
<comment type="function">
    <text evidence="9 10">Catalyzes the conversion of urocanate to 4-imidazolone-5-propionate.</text>
</comment>
<evidence type="ECO:0000259" key="13">
    <source>
        <dbReference type="Pfam" id="PF17392"/>
    </source>
</evidence>
<evidence type="ECO:0000256" key="1">
    <source>
        <dbReference type="ARBA" id="ARBA00004794"/>
    </source>
</evidence>
<dbReference type="GO" id="GO:0005737">
    <property type="term" value="C:cytoplasm"/>
    <property type="evidence" value="ECO:0007669"/>
    <property type="project" value="UniProtKB-SubCell"/>
</dbReference>
<organism evidence="14">
    <name type="scientific">Nonomuraea gerenzanensis</name>
    <dbReference type="NCBI Taxonomy" id="93944"/>
    <lineage>
        <taxon>Bacteria</taxon>
        <taxon>Bacillati</taxon>
        <taxon>Actinomycetota</taxon>
        <taxon>Actinomycetes</taxon>
        <taxon>Streptosporangiales</taxon>
        <taxon>Streptosporangiaceae</taxon>
        <taxon>Nonomuraea</taxon>
    </lineage>
</organism>
<keyword evidence="10" id="KW-0963">Cytoplasm</keyword>
<keyword evidence="4 10" id="KW-0369">Histidine metabolism</keyword>
<dbReference type="PROSITE" id="PS01233">
    <property type="entry name" value="UROCANASE"/>
    <property type="match status" value="1"/>
</dbReference>
<sequence>MSRTVRAPRGTTITAKGWPQEAALRMLQNNLDPEVAEHPEQLVVYGGSGRAARDWASFDALVRTLTTLEGDETLLVQSGRPVGVFRTHEWAPRVLIANSNLVPDWANWEEFRRLEAAGLTMYGQMTAGSWIYIGTQGILQGTYETFAAVAAKRFGGTLAGTITLTAGLGGMGGAQPLAITMNGGVAICVDCDPRSVTRRIEHRYLDVEAASLDEALRLAYEARDARRPLSIGVVGNAAEALPDLLARGAEIDIVTDQTSAHDPLMYLPLGVAFEDMATERDKDPAGFTERARASMATHVEAMVGFKDAGAEVFDYGNSIRGEAKLAGYARAFDFPGFVPAYIRPLFCAGKGPFRWAALSGDPADIAATDRAILELFPENEALARWITKAGEKVHFQGLPARICWLGYGERDVAGERFNDMVASGELRAPIVIGRDHLDSGSVASPYRETESMADGSDAIADWPLLNAMLNTASGAAWVSIHHGGGVGIGRSIHAGQVTVADGTALAREKLNRVLTNDPGTGVMRHVDAGYEEAAQVAADRGVRIPMRTS</sequence>
<feature type="binding site" evidence="10">
    <location>
        <begin position="170"/>
        <end position="172"/>
    </location>
    <ligand>
        <name>NAD(+)</name>
        <dbReference type="ChEBI" id="CHEBI:57540"/>
    </ligand>
</feature>
<evidence type="ECO:0000256" key="8">
    <source>
        <dbReference type="ARBA" id="ARBA00047623"/>
    </source>
</evidence>
<dbReference type="EC" id="4.2.1.49" evidence="3 10"/>
<feature type="binding site" evidence="10">
    <location>
        <position position="485"/>
    </location>
    <ligand>
        <name>NAD(+)</name>
        <dbReference type="ChEBI" id="CHEBI:57540"/>
    </ligand>
</feature>
<evidence type="ECO:0000259" key="12">
    <source>
        <dbReference type="Pfam" id="PF17391"/>
    </source>
</evidence>
<feature type="binding site" evidence="10">
    <location>
        <position position="124"/>
    </location>
    <ligand>
        <name>NAD(+)</name>
        <dbReference type="ChEBI" id="CHEBI:57540"/>
    </ligand>
</feature>
<feature type="binding site" evidence="10">
    <location>
        <begin position="257"/>
        <end position="261"/>
    </location>
    <ligand>
        <name>NAD(+)</name>
        <dbReference type="ChEBI" id="CHEBI:57540"/>
    </ligand>
</feature>
<dbReference type="GO" id="GO:0019556">
    <property type="term" value="P:L-histidine catabolic process to glutamate and formamide"/>
    <property type="evidence" value="ECO:0007669"/>
    <property type="project" value="UniProtKB-UniPathway"/>
</dbReference>
<evidence type="ECO:0000256" key="10">
    <source>
        <dbReference type="HAMAP-Rule" id="MF_00577"/>
    </source>
</evidence>
<dbReference type="RefSeq" id="WP_225272221.1">
    <property type="nucleotide sequence ID" value="NZ_CP084058.1"/>
</dbReference>
<dbReference type="InterPro" id="IPR035400">
    <property type="entry name" value="Urocanase_N"/>
</dbReference>
<dbReference type="HAMAP" id="MF_00577">
    <property type="entry name" value="HutU"/>
    <property type="match status" value="1"/>
</dbReference>
<feature type="binding site" evidence="10">
    <location>
        <position position="190"/>
    </location>
    <ligand>
        <name>NAD(+)</name>
        <dbReference type="ChEBI" id="CHEBI:57540"/>
    </ligand>
</feature>
<dbReference type="InterPro" id="IPR038364">
    <property type="entry name" value="Urocanase_central_sf"/>
</dbReference>
<dbReference type="AlphaFoldDB" id="A0A1M4E2G7"/>
<dbReference type="PIRSF" id="PIRSF001423">
    <property type="entry name" value="Urocanate_hydrat"/>
    <property type="match status" value="1"/>
</dbReference>
<comment type="catalytic activity">
    <reaction evidence="8 10">
        <text>4-imidazolone-5-propanoate = trans-urocanate + H2O</text>
        <dbReference type="Rhea" id="RHEA:13101"/>
        <dbReference type="ChEBI" id="CHEBI:15377"/>
        <dbReference type="ChEBI" id="CHEBI:17771"/>
        <dbReference type="ChEBI" id="CHEBI:77893"/>
        <dbReference type="EC" id="4.2.1.49"/>
    </reaction>
</comment>
<feature type="binding site" evidence="10">
    <location>
        <position position="315"/>
    </location>
    <ligand>
        <name>NAD(+)</name>
        <dbReference type="ChEBI" id="CHEBI:57540"/>
    </ligand>
</feature>
<dbReference type="NCBIfam" id="NF003820">
    <property type="entry name" value="PRK05414.1"/>
    <property type="match status" value="1"/>
</dbReference>
<evidence type="ECO:0000256" key="7">
    <source>
        <dbReference type="ARBA" id="ARBA00031640"/>
    </source>
</evidence>
<feature type="domain" description="Urocanase C-terminal" evidence="13">
    <location>
        <begin position="344"/>
        <end position="537"/>
    </location>
</feature>
<dbReference type="SUPFAM" id="SSF111326">
    <property type="entry name" value="Urocanase"/>
    <property type="match status" value="1"/>
</dbReference>
<dbReference type="Gene3D" id="3.40.1770.10">
    <property type="entry name" value="Urocanase superfamily"/>
    <property type="match status" value="1"/>
</dbReference>
<feature type="binding site" evidence="10">
    <location>
        <begin position="46"/>
        <end position="47"/>
    </location>
    <ligand>
        <name>NAD(+)</name>
        <dbReference type="ChEBI" id="CHEBI:57540"/>
    </ligand>
</feature>